<protein>
    <submittedName>
        <fullName evidence="2">(northern house mosquito) hypothetical protein</fullName>
    </submittedName>
</protein>
<dbReference type="EMBL" id="HBUE01285612">
    <property type="protein sequence ID" value="CAG6571287.1"/>
    <property type="molecule type" value="Transcribed_RNA"/>
</dbReference>
<organism evidence="2">
    <name type="scientific">Culex pipiens</name>
    <name type="common">House mosquito</name>
    <dbReference type="NCBI Taxonomy" id="7175"/>
    <lineage>
        <taxon>Eukaryota</taxon>
        <taxon>Metazoa</taxon>
        <taxon>Ecdysozoa</taxon>
        <taxon>Arthropoda</taxon>
        <taxon>Hexapoda</taxon>
        <taxon>Insecta</taxon>
        <taxon>Pterygota</taxon>
        <taxon>Neoptera</taxon>
        <taxon>Endopterygota</taxon>
        <taxon>Diptera</taxon>
        <taxon>Nematocera</taxon>
        <taxon>Culicoidea</taxon>
        <taxon>Culicidae</taxon>
        <taxon>Culicinae</taxon>
        <taxon>Culicini</taxon>
        <taxon>Culex</taxon>
        <taxon>Culex</taxon>
    </lineage>
</organism>
<dbReference type="EMBL" id="HBUE01180010">
    <property type="protein sequence ID" value="CAG6519733.1"/>
    <property type="molecule type" value="Transcribed_RNA"/>
</dbReference>
<evidence type="ECO:0000256" key="1">
    <source>
        <dbReference type="SAM" id="MobiDB-lite"/>
    </source>
</evidence>
<sequence>MAAGRRRRRTRDALQGRARRWRRRVMWTGLAGDADVLRRSISDRPIGDHDRGRGYARTSWVTALWLRGWVGPLQARHSSSDARHDSGRRNIHDDVPWLRSGYECSLRTGFKPGSPRGWSGSALRPSDVRHADGWDGSTQLSDV</sequence>
<dbReference type="EMBL" id="HBUE01180009">
    <property type="protein sequence ID" value="CAG6519732.1"/>
    <property type="molecule type" value="Transcribed_RNA"/>
</dbReference>
<accession>A0A8D8JII3</accession>
<dbReference type="AlphaFoldDB" id="A0A8D8JII3"/>
<name>A0A8D8JII3_CULPI</name>
<evidence type="ECO:0000313" key="2">
    <source>
        <dbReference type="EMBL" id="CAG6571286.1"/>
    </source>
</evidence>
<feature type="region of interest" description="Disordered" evidence="1">
    <location>
        <begin position="108"/>
        <end position="143"/>
    </location>
</feature>
<reference evidence="2" key="1">
    <citation type="submission" date="2021-05" db="EMBL/GenBank/DDBJ databases">
        <authorList>
            <person name="Alioto T."/>
            <person name="Alioto T."/>
            <person name="Gomez Garrido J."/>
        </authorList>
    </citation>
    <scope>NUCLEOTIDE SEQUENCE</scope>
</reference>
<dbReference type="EMBL" id="HBUE01285611">
    <property type="protein sequence ID" value="CAG6571286.1"/>
    <property type="molecule type" value="Transcribed_RNA"/>
</dbReference>
<proteinExistence type="predicted"/>